<evidence type="ECO:0000313" key="1">
    <source>
        <dbReference type="EMBL" id="PWG78688.1"/>
    </source>
</evidence>
<reference evidence="1 2" key="1">
    <citation type="submission" date="2018-04" db="EMBL/GenBank/DDBJ databases">
        <title>Pedobacter chongqingensis sp. nov., isolated from a rottenly hemp rope.</title>
        <authorList>
            <person name="Cai Y."/>
        </authorList>
    </citation>
    <scope>NUCLEOTIDE SEQUENCE [LARGE SCALE GENOMIC DNA]</scope>
    <source>
        <strain evidence="1 2">FJ4-8</strain>
    </source>
</reference>
<dbReference type="RefSeq" id="WP_109417750.1">
    <property type="nucleotide sequence ID" value="NZ_QEAS01000021.1"/>
</dbReference>
<evidence type="ECO:0000313" key="2">
    <source>
        <dbReference type="Proteomes" id="UP000245647"/>
    </source>
</evidence>
<keyword evidence="2" id="KW-1185">Reference proteome</keyword>
<proteinExistence type="predicted"/>
<sequence length="64" mass="7457">MIQFSTLLSGLYPAEELRIESPDTLSAEDENFYTSIRPKLDEALRDPQAESIKKIMEYSSRFRE</sequence>
<dbReference type="AlphaFoldDB" id="A0A2U2PBB2"/>
<name>A0A2U2PBB2_9SPHI</name>
<accession>A0A2U2PBB2</accession>
<protein>
    <submittedName>
        <fullName evidence="1">Uncharacterized protein</fullName>
    </submittedName>
</protein>
<comment type="caution">
    <text evidence="1">The sequence shown here is derived from an EMBL/GenBank/DDBJ whole genome shotgun (WGS) entry which is preliminary data.</text>
</comment>
<dbReference type="OrthoDB" id="798689at2"/>
<gene>
    <name evidence="1" type="ORF">DDR33_20925</name>
</gene>
<dbReference type="Proteomes" id="UP000245647">
    <property type="component" value="Unassembled WGS sequence"/>
</dbReference>
<dbReference type="EMBL" id="QEAS01000021">
    <property type="protein sequence ID" value="PWG78688.1"/>
    <property type="molecule type" value="Genomic_DNA"/>
</dbReference>
<organism evidence="1 2">
    <name type="scientific">Pararcticibacter amylolyticus</name>
    <dbReference type="NCBI Taxonomy" id="2173175"/>
    <lineage>
        <taxon>Bacteria</taxon>
        <taxon>Pseudomonadati</taxon>
        <taxon>Bacteroidota</taxon>
        <taxon>Sphingobacteriia</taxon>
        <taxon>Sphingobacteriales</taxon>
        <taxon>Sphingobacteriaceae</taxon>
        <taxon>Pararcticibacter</taxon>
    </lineage>
</organism>